<dbReference type="GO" id="GO:0016787">
    <property type="term" value="F:hydrolase activity"/>
    <property type="evidence" value="ECO:0007669"/>
    <property type="project" value="InterPro"/>
</dbReference>
<reference evidence="2 3" key="1">
    <citation type="submission" date="2019-05" db="EMBL/GenBank/DDBJ databases">
        <title>Algicella ahnfeltiae gen. nov., sp. nov., a novel marine bacterium of the family Flavobacteriaceae isolated from a red alga.</title>
        <authorList>
            <person name="Nedashkovskaya O.I."/>
            <person name="Kukhlevskiy A.D."/>
            <person name="Kim S.-G."/>
            <person name="Zhukova N.V."/>
            <person name="Mikhailov V.V."/>
        </authorList>
    </citation>
    <scope>NUCLEOTIDE SEQUENCE [LARGE SCALE GENOMIC DNA]</scope>
    <source>
        <strain evidence="2 3">10Alg115</strain>
    </source>
</reference>
<dbReference type="RefSeq" id="WP_138950179.1">
    <property type="nucleotide sequence ID" value="NZ_CP040749.1"/>
</dbReference>
<dbReference type="EMBL" id="CP040749">
    <property type="protein sequence ID" value="QCX39320.1"/>
    <property type="molecule type" value="Genomic_DNA"/>
</dbReference>
<dbReference type="Proteomes" id="UP000306229">
    <property type="component" value="Chromosome"/>
</dbReference>
<dbReference type="OrthoDB" id="9772095at2"/>
<protein>
    <submittedName>
        <fullName evidence="2">Serine/threonine protein phosphatase</fullName>
    </submittedName>
</protein>
<accession>A0A5B7TSK6</accession>
<evidence type="ECO:0000259" key="1">
    <source>
        <dbReference type="Pfam" id="PF00149"/>
    </source>
</evidence>
<name>A0A5B7TSK6_9FLAO</name>
<dbReference type="InterPro" id="IPR029052">
    <property type="entry name" value="Metallo-depent_PP-like"/>
</dbReference>
<evidence type="ECO:0000313" key="3">
    <source>
        <dbReference type="Proteomes" id="UP000306229"/>
    </source>
</evidence>
<dbReference type="KEGG" id="fbe:FF125_13055"/>
<dbReference type="PANTHER" id="PTHR43143:SF5">
    <property type="entry name" value="SECRETED PROTEIN"/>
    <property type="match status" value="1"/>
</dbReference>
<dbReference type="SUPFAM" id="SSF56300">
    <property type="entry name" value="Metallo-dependent phosphatases"/>
    <property type="match status" value="1"/>
</dbReference>
<dbReference type="Gene3D" id="3.60.21.10">
    <property type="match status" value="1"/>
</dbReference>
<organism evidence="2 3">
    <name type="scientific">Aureibaculum algae</name>
    <dbReference type="NCBI Taxonomy" id="2584122"/>
    <lineage>
        <taxon>Bacteria</taxon>
        <taxon>Pseudomonadati</taxon>
        <taxon>Bacteroidota</taxon>
        <taxon>Flavobacteriia</taxon>
        <taxon>Flavobacteriales</taxon>
        <taxon>Flavobacteriaceae</taxon>
        <taxon>Aureibaculum</taxon>
    </lineage>
</organism>
<keyword evidence="3" id="KW-1185">Reference proteome</keyword>
<dbReference type="InterPro" id="IPR051918">
    <property type="entry name" value="STPP_CPPED1"/>
</dbReference>
<feature type="domain" description="Calcineurin-like phosphoesterase" evidence="1">
    <location>
        <begin position="58"/>
        <end position="267"/>
    </location>
</feature>
<gene>
    <name evidence="2" type="ORF">FF125_13055</name>
</gene>
<dbReference type="Pfam" id="PF00149">
    <property type="entry name" value="Metallophos"/>
    <property type="match status" value="1"/>
</dbReference>
<proteinExistence type="predicted"/>
<dbReference type="PANTHER" id="PTHR43143">
    <property type="entry name" value="METALLOPHOSPHOESTERASE, CALCINEURIN SUPERFAMILY"/>
    <property type="match status" value="1"/>
</dbReference>
<dbReference type="InterPro" id="IPR004843">
    <property type="entry name" value="Calcineurin-like_PHP"/>
</dbReference>
<dbReference type="AlphaFoldDB" id="A0A5B7TSK6"/>
<sequence length="358" mass="40663">MRKLTLTLLITFSFFLNKIYAQSGQPKLENEASWTMIVLPDPQTYIKFEQNQPIFSLMTRWIKRNKEKLNIELVLCQGDLVEQNNIPVGDGVNGDQNSNQQWSAVREAFSVLDTIVPYILCAGNHDYGSKSAENRYSQLNSYFSPNQMESTSSILTGMMPNFSGEQTLENAYYEFVSPHNVKYLIASLEFNPRDTIVKQSEAIFAREKYKDYKGVVLTHSYMKSMTNDNALIEKEGYKVKDVTHGKKLWETLIAPSKNIEMVFCGHIGGTGGFTENVGYRKEKNAGQKDVHQMVFNAQADGGGWHGNGGDGWLRILEFLPDKQTIIIKTFSPFFGISPSTIEKSWRNESYDSFSIKLN</sequence>
<evidence type="ECO:0000313" key="2">
    <source>
        <dbReference type="EMBL" id="QCX39320.1"/>
    </source>
</evidence>